<comment type="caution">
    <text evidence="2">The sequence shown here is derived from an EMBL/GenBank/DDBJ whole genome shotgun (WGS) entry which is preliminary data.</text>
</comment>
<evidence type="ECO:0000313" key="3">
    <source>
        <dbReference type="Proteomes" id="UP001168821"/>
    </source>
</evidence>
<dbReference type="AlphaFoldDB" id="A0AA38IJA2"/>
<keyword evidence="3" id="KW-1185">Reference proteome</keyword>
<gene>
    <name evidence="2" type="ORF">Zmor_009533</name>
</gene>
<proteinExistence type="predicted"/>
<feature type="compositionally biased region" description="Polar residues" evidence="1">
    <location>
        <begin position="13"/>
        <end position="27"/>
    </location>
</feature>
<feature type="region of interest" description="Disordered" evidence="1">
    <location>
        <begin position="1"/>
        <end position="100"/>
    </location>
</feature>
<accession>A0AA38IJA2</accession>
<name>A0AA38IJA2_9CUCU</name>
<evidence type="ECO:0000313" key="2">
    <source>
        <dbReference type="EMBL" id="KAJ3657750.1"/>
    </source>
</evidence>
<feature type="compositionally biased region" description="Pro residues" evidence="1">
    <location>
        <begin position="85"/>
        <end position="94"/>
    </location>
</feature>
<protein>
    <submittedName>
        <fullName evidence="2">Uncharacterized protein</fullName>
    </submittedName>
</protein>
<evidence type="ECO:0000256" key="1">
    <source>
        <dbReference type="SAM" id="MobiDB-lite"/>
    </source>
</evidence>
<organism evidence="2 3">
    <name type="scientific">Zophobas morio</name>
    <dbReference type="NCBI Taxonomy" id="2755281"/>
    <lineage>
        <taxon>Eukaryota</taxon>
        <taxon>Metazoa</taxon>
        <taxon>Ecdysozoa</taxon>
        <taxon>Arthropoda</taxon>
        <taxon>Hexapoda</taxon>
        <taxon>Insecta</taxon>
        <taxon>Pterygota</taxon>
        <taxon>Neoptera</taxon>
        <taxon>Endopterygota</taxon>
        <taxon>Coleoptera</taxon>
        <taxon>Polyphaga</taxon>
        <taxon>Cucujiformia</taxon>
        <taxon>Tenebrionidae</taxon>
        <taxon>Zophobas</taxon>
    </lineage>
</organism>
<sequence>MLSRCPFEGHVTEASTPSPSVRPSSNVLDPDPTAHENPLISCRIRRQVGSRGPVPVRPRPCPSPRRRNVPRQLPPRVRVQDLPHPAVPASPRPPGLRRSSRCVSSPSRTCVRVRSSLTWRAVSFLFWSACYGVERCRVCRDNERTRREGLRRLPVGLLECDRDRLTIHLNSLCDGCAGPGAASGAPGADFRLASWTADEVSGDARSLVLRVCDGFEVGSLRMGFSGFEVRCRMG</sequence>
<reference evidence="2" key="1">
    <citation type="journal article" date="2023" name="G3 (Bethesda)">
        <title>Whole genome assemblies of Zophobas morio and Tenebrio molitor.</title>
        <authorList>
            <person name="Kaur S."/>
            <person name="Stinson S.A."/>
            <person name="diCenzo G.C."/>
        </authorList>
    </citation>
    <scope>NUCLEOTIDE SEQUENCE</scope>
    <source>
        <strain evidence="2">QUZm001</strain>
    </source>
</reference>
<dbReference type="EMBL" id="JALNTZ010000003">
    <property type="protein sequence ID" value="KAJ3657750.1"/>
    <property type="molecule type" value="Genomic_DNA"/>
</dbReference>
<dbReference type="Proteomes" id="UP001168821">
    <property type="component" value="Unassembled WGS sequence"/>
</dbReference>